<name>A0ABD2JP03_9BILA</name>
<dbReference type="EMBL" id="JBICBT010000927">
    <property type="protein sequence ID" value="KAL3092214.1"/>
    <property type="molecule type" value="Genomic_DNA"/>
</dbReference>
<gene>
    <name evidence="2" type="ORF">niasHT_023773</name>
</gene>
<keyword evidence="3" id="KW-1185">Reference proteome</keyword>
<accession>A0ABD2JP03</accession>
<comment type="caution">
    <text evidence="2">The sequence shown here is derived from an EMBL/GenBank/DDBJ whole genome shotgun (WGS) entry which is preliminary data.</text>
</comment>
<sequence>MPTRSPIFDSLSVYGGAQPYGQVTSAVLVQQIVCVRHFPGSSVFFALCHPINYRSIGGCRPMVKVHPPDSNNALITLLDPYLAVGMCMSLCFTVLPIFMQNLSFLLLCDVPKCDREVHSKAKLSKRFPASNASIFTATKNGLATTWNKQIPQLLSTMDGFGFTAQNVAGERRTPSDRTALASSKRRTTPTTATTEYQEQLQLLRERNMPRKTMLRSSGRRGEEKKYEI</sequence>
<evidence type="ECO:0000313" key="3">
    <source>
        <dbReference type="Proteomes" id="UP001620626"/>
    </source>
</evidence>
<feature type="region of interest" description="Disordered" evidence="1">
    <location>
        <begin position="170"/>
        <end position="228"/>
    </location>
</feature>
<dbReference type="AlphaFoldDB" id="A0ABD2JP03"/>
<organism evidence="2 3">
    <name type="scientific">Heterodera trifolii</name>
    <dbReference type="NCBI Taxonomy" id="157864"/>
    <lineage>
        <taxon>Eukaryota</taxon>
        <taxon>Metazoa</taxon>
        <taxon>Ecdysozoa</taxon>
        <taxon>Nematoda</taxon>
        <taxon>Chromadorea</taxon>
        <taxon>Rhabditida</taxon>
        <taxon>Tylenchina</taxon>
        <taxon>Tylenchomorpha</taxon>
        <taxon>Tylenchoidea</taxon>
        <taxon>Heteroderidae</taxon>
        <taxon>Heteroderinae</taxon>
        <taxon>Heterodera</taxon>
    </lineage>
</organism>
<evidence type="ECO:0000313" key="2">
    <source>
        <dbReference type="EMBL" id="KAL3092214.1"/>
    </source>
</evidence>
<protein>
    <submittedName>
        <fullName evidence="2">Uncharacterized protein</fullName>
    </submittedName>
</protein>
<dbReference type="Proteomes" id="UP001620626">
    <property type="component" value="Unassembled WGS sequence"/>
</dbReference>
<evidence type="ECO:0000256" key="1">
    <source>
        <dbReference type="SAM" id="MobiDB-lite"/>
    </source>
</evidence>
<feature type="compositionally biased region" description="Basic and acidic residues" evidence="1">
    <location>
        <begin position="219"/>
        <end position="228"/>
    </location>
</feature>
<proteinExistence type="predicted"/>
<reference evidence="2 3" key="1">
    <citation type="submission" date="2024-10" db="EMBL/GenBank/DDBJ databases">
        <authorList>
            <person name="Kim D."/>
        </authorList>
    </citation>
    <scope>NUCLEOTIDE SEQUENCE [LARGE SCALE GENOMIC DNA]</scope>
    <source>
        <strain evidence="2">BH-2024</strain>
    </source>
</reference>